<dbReference type="InterPro" id="IPR027417">
    <property type="entry name" value="P-loop_NTPase"/>
</dbReference>
<dbReference type="GO" id="GO:0000329">
    <property type="term" value="C:fungal-type vacuole membrane"/>
    <property type="evidence" value="ECO:0007669"/>
    <property type="project" value="TreeGrafter"/>
</dbReference>
<dbReference type="Proteomes" id="UP000076837">
    <property type="component" value="Unassembled WGS sequence"/>
</dbReference>
<organism evidence="18 19">
    <name type="scientific">Didymella rabiei</name>
    <name type="common">Chickpea ascochyta blight fungus</name>
    <name type="synonym">Mycosphaerella rabiei</name>
    <dbReference type="NCBI Taxonomy" id="5454"/>
    <lineage>
        <taxon>Eukaryota</taxon>
        <taxon>Fungi</taxon>
        <taxon>Dikarya</taxon>
        <taxon>Ascomycota</taxon>
        <taxon>Pezizomycotina</taxon>
        <taxon>Dothideomycetes</taxon>
        <taxon>Pleosporomycetidae</taxon>
        <taxon>Pleosporales</taxon>
        <taxon>Pleosporineae</taxon>
        <taxon>Didymellaceae</taxon>
        <taxon>Ascochyta</taxon>
    </lineage>
</organism>
<dbReference type="SUPFAM" id="SSF50615">
    <property type="entry name" value="N-terminal domain of alpha and beta subunits of F1 ATP synthase"/>
    <property type="match status" value="1"/>
</dbReference>
<keyword evidence="6" id="KW-0375">Hydrogen ion transport</keyword>
<keyword evidence="8" id="KW-1278">Translocase</keyword>
<feature type="transmembrane region" description="Helical" evidence="13">
    <location>
        <begin position="23"/>
        <end position="43"/>
    </location>
</feature>
<dbReference type="Pfam" id="PF20684">
    <property type="entry name" value="Fung_rhodopsin"/>
    <property type="match status" value="1"/>
</dbReference>
<dbReference type="InterPro" id="IPR036121">
    <property type="entry name" value="ATPase_F1/V1/A1_a/bsu_N_sf"/>
</dbReference>
<evidence type="ECO:0000313" key="18">
    <source>
        <dbReference type="EMBL" id="KZM19136.1"/>
    </source>
</evidence>
<evidence type="ECO:0000256" key="5">
    <source>
        <dbReference type="ARBA" id="ARBA00022741"/>
    </source>
</evidence>
<reference evidence="18 19" key="1">
    <citation type="journal article" date="2016" name="Sci. Rep.">
        <title>Draft genome sequencing and secretome analysis of fungal phytopathogen Ascochyta rabiei provides insight into the necrotrophic effector repertoire.</title>
        <authorList>
            <person name="Verma S."/>
            <person name="Gazara R.K."/>
            <person name="Nizam S."/>
            <person name="Parween S."/>
            <person name="Chattopadhyay D."/>
            <person name="Verma P.K."/>
        </authorList>
    </citation>
    <scope>NUCLEOTIDE SEQUENCE [LARGE SCALE GENOMIC DNA]</scope>
    <source>
        <strain evidence="18 19">ArDII</strain>
    </source>
</reference>
<evidence type="ECO:0000256" key="6">
    <source>
        <dbReference type="ARBA" id="ARBA00022781"/>
    </source>
</evidence>
<evidence type="ECO:0000256" key="8">
    <source>
        <dbReference type="ARBA" id="ARBA00022967"/>
    </source>
</evidence>
<dbReference type="FunFam" id="2.40.50.100:FF:000008">
    <property type="entry name" value="V-type proton ATPase catalytic subunit A"/>
    <property type="match status" value="1"/>
</dbReference>
<keyword evidence="4" id="KW-0813">Transport</keyword>
<dbReference type="Gene3D" id="2.40.30.20">
    <property type="match status" value="1"/>
</dbReference>
<keyword evidence="13" id="KW-0812">Transmembrane</keyword>
<keyword evidence="7" id="KW-0067">ATP-binding</keyword>
<feature type="compositionally biased region" description="Basic and acidic residues" evidence="12">
    <location>
        <begin position="499"/>
        <end position="509"/>
    </location>
</feature>
<dbReference type="InterPro" id="IPR004100">
    <property type="entry name" value="ATPase_F1/V1/A1_a/bsu_N"/>
</dbReference>
<feature type="transmembrane region" description="Helical" evidence="13">
    <location>
        <begin position="182"/>
        <end position="203"/>
    </location>
</feature>
<evidence type="ECO:0000259" key="15">
    <source>
        <dbReference type="Pfam" id="PF02874"/>
    </source>
</evidence>
<feature type="domain" description="ATPsynthase alpha/beta subunit barrel-sandwich" evidence="16">
    <location>
        <begin position="642"/>
        <end position="729"/>
    </location>
</feature>
<evidence type="ECO:0000256" key="7">
    <source>
        <dbReference type="ARBA" id="ARBA00022840"/>
    </source>
</evidence>
<feature type="transmembrane region" description="Helical" evidence="13">
    <location>
        <begin position="55"/>
        <end position="78"/>
    </location>
</feature>
<dbReference type="Pfam" id="PF00006">
    <property type="entry name" value="ATP-synt_ab"/>
    <property type="match status" value="1"/>
</dbReference>
<dbReference type="InterPro" id="IPR022878">
    <property type="entry name" value="V-ATPase_asu"/>
</dbReference>
<dbReference type="CDD" id="cd18119">
    <property type="entry name" value="ATP-synt_V_A-type_alpha_N"/>
    <property type="match status" value="1"/>
</dbReference>
<dbReference type="GO" id="GO:0046034">
    <property type="term" value="P:ATP metabolic process"/>
    <property type="evidence" value="ECO:0007669"/>
    <property type="project" value="InterPro"/>
</dbReference>
<feature type="region of interest" description="Disordered" evidence="12">
    <location>
        <begin position="323"/>
        <end position="360"/>
    </location>
</feature>
<keyword evidence="5" id="KW-0547">Nucleotide-binding</keyword>
<dbReference type="PANTHER" id="PTHR43607:SF1">
    <property type="entry name" value="H(+)-TRANSPORTING TWO-SECTOR ATPASE"/>
    <property type="match status" value="1"/>
</dbReference>
<evidence type="ECO:0000256" key="10">
    <source>
        <dbReference type="ARBA" id="ARBA00029427"/>
    </source>
</evidence>
<evidence type="ECO:0000256" key="4">
    <source>
        <dbReference type="ARBA" id="ARBA00022448"/>
    </source>
</evidence>
<dbReference type="GO" id="GO:0055082">
    <property type="term" value="P:intracellular chemical homeostasis"/>
    <property type="evidence" value="ECO:0007669"/>
    <property type="project" value="UniProtKB-ARBA"/>
</dbReference>
<name>A0A162WP47_DIDRA</name>
<dbReference type="InterPro" id="IPR031686">
    <property type="entry name" value="ATP-synth_a_Xtn"/>
</dbReference>
<feature type="transmembrane region" description="Helical" evidence="13">
    <location>
        <begin position="136"/>
        <end position="159"/>
    </location>
</feature>
<proteinExistence type="inferred from homology"/>
<evidence type="ECO:0000313" key="19">
    <source>
        <dbReference type="Proteomes" id="UP000076837"/>
    </source>
</evidence>
<keyword evidence="9" id="KW-0406">Ion transport</keyword>
<feature type="transmembrane region" description="Helical" evidence="13">
    <location>
        <begin position="255"/>
        <end position="274"/>
    </location>
</feature>
<feature type="transmembrane region" description="Helical" evidence="13">
    <location>
        <begin position="215"/>
        <end position="235"/>
    </location>
</feature>
<dbReference type="AlphaFoldDB" id="A0A162WP47"/>
<evidence type="ECO:0000259" key="17">
    <source>
        <dbReference type="Pfam" id="PF20684"/>
    </source>
</evidence>
<evidence type="ECO:0000256" key="11">
    <source>
        <dbReference type="ARBA" id="ARBA00048383"/>
    </source>
</evidence>
<protein>
    <recommendedName>
        <fullName evidence="3">V-type proton ATPase catalytic subunit A</fullName>
        <ecNumber evidence="2">7.1.2.2</ecNumber>
    </recommendedName>
</protein>
<dbReference type="Gene3D" id="3.40.50.300">
    <property type="entry name" value="P-loop containing nucleotide triphosphate hydrolases"/>
    <property type="match status" value="1"/>
</dbReference>
<evidence type="ECO:0000256" key="2">
    <source>
        <dbReference type="ARBA" id="ARBA00012473"/>
    </source>
</evidence>
<feature type="region of interest" description="Disordered" evidence="12">
    <location>
        <begin position="464"/>
        <end position="538"/>
    </location>
</feature>
<dbReference type="EC" id="7.1.2.2" evidence="2"/>
<comment type="catalytic activity">
    <reaction evidence="11">
        <text>ATP + H2O + 4 H(+)(in) = ADP + phosphate + 5 H(+)(out)</text>
        <dbReference type="Rhea" id="RHEA:57720"/>
        <dbReference type="ChEBI" id="CHEBI:15377"/>
        <dbReference type="ChEBI" id="CHEBI:15378"/>
        <dbReference type="ChEBI" id="CHEBI:30616"/>
        <dbReference type="ChEBI" id="CHEBI:43474"/>
        <dbReference type="ChEBI" id="CHEBI:456216"/>
        <dbReference type="EC" id="7.1.2.2"/>
    </reaction>
</comment>
<dbReference type="InterPro" id="IPR023366">
    <property type="entry name" value="ATP_synth_asu-like_sf"/>
</dbReference>
<evidence type="ECO:0000256" key="1">
    <source>
        <dbReference type="ARBA" id="ARBA00008936"/>
    </source>
</evidence>
<feature type="transmembrane region" description="Helical" evidence="13">
    <location>
        <begin position="98"/>
        <end position="116"/>
    </location>
</feature>
<comment type="subcellular location">
    <subcellularLocation>
        <location evidence="10">Vacuole membrane</location>
        <topology evidence="10">Peripheral membrane protein</topology>
        <orientation evidence="10">Cytoplasmic side</orientation>
    </subcellularLocation>
</comment>
<keyword evidence="13" id="KW-0472">Membrane</keyword>
<dbReference type="InterPro" id="IPR000194">
    <property type="entry name" value="ATPase_F1/V1/A1_a/bsu_nucl-bd"/>
</dbReference>
<comment type="similarity">
    <text evidence="1">Belongs to the ATPase alpha/beta chains family.</text>
</comment>
<accession>A0A162WP47</accession>
<evidence type="ECO:0000256" key="3">
    <source>
        <dbReference type="ARBA" id="ARBA00018860"/>
    </source>
</evidence>
<keyword evidence="13" id="KW-1133">Transmembrane helix</keyword>
<dbReference type="Gene3D" id="2.40.50.100">
    <property type="match status" value="1"/>
</dbReference>
<dbReference type="EMBL" id="JYNV01000302">
    <property type="protein sequence ID" value="KZM19136.1"/>
    <property type="molecule type" value="Genomic_DNA"/>
</dbReference>
<dbReference type="PANTHER" id="PTHR43607">
    <property type="entry name" value="V-TYPE PROTON ATPASE CATALYTIC SUBUNIT A"/>
    <property type="match status" value="1"/>
</dbReference>
<evidence type="ECO:0000259" key="14">
    <source>
        <dbReference type="Pfam" id="PF00006"/>
    </source>
</evidence>
<dbReference type="InterPro" id="IPR049326">
    <property type="entry name" value="Rhodopsin_dom_fungi"/>
</dbReference>
<gene>
    <name evidence="18" type="ORF">ST47_g9760</name>
</gene>
<evidence type="ECO:0000256" key="13">
    <source>
        <dbReference type="SAM" id="Phobius"/>
    </source>
</evidence>
<evidence type="ECO:0000259" key="16">
    <source>
        <dbReference type="Pfam" id="PF16886"/>
    </source>
</evidence>
<dbReference type="STRING" id="5454.A0A162WP47"/>
<dbReference type="SUPFAM" id="SSF52540">
    <property type="entry name" value="P-loop containing nucleoside triphosphate hydrolases"/>
    <property type="match status" value="1"/>
</dbReference>
<comment type="caution">
    <text evidence="18">The sequence shown here is derived from an EMBL/GenBank/DDBJ whole genome shotgun (WGS) entry which is preliminary data.</text>
</comment>
<evidence type="ECO:0000256" key="12">
    <source>
        <dbReference type="SAM" id="MobiDB-lite"/>
    </source>
</evidence>
<dbReference type="Pfam" id="PF16886">
    <property type="entry name" value="ATP-synt_ab_Xtn"/>
    <property type="match status" value="1"/>
</dbReference>
<dbReference type="FunFam" id="2.40.30.20:FF:000002">
    <property type="entry name" value="V-type proton ATPase catalytic subunit A"/>
    <property type="match status" value="1"/>
</dbReference>
<dbReference type="Pfam" id="PF02874">
    <property type="entry name" value="ATP-synt_ab_N"/>
    <property type="match status" value="1"/>
</dbReference>
<keyword evidence="19" id="KW-1185">Reference proteome</keyword>
<feature type="domain" description="Rhodopsin" evidence="17">
    <location>
        <begin position="40"/>
        <end position="279"/>
    </location>
</feature>
<feature type="domain" description="ATPase F1/V1/A1 complex alpha/beta subunit nucleotide-binding" evidence="14">
    <location>
        <begin position="747"/>
        <end position="847"/>
    </location>
</feature>
<dbReference type="GO" id="GO:0046961">
    <property type="term" value="F:proton-transporting ATPase activity, rotational mechanism"/>
    <property type="evidence" value="ECO:0007669"/>
    <property type="project" value="InterPro"/>
</dbReference>
<dbReference type="GO" id="GO:0005524">
    <property type="term" value="F:ATP binding"/>
    <property type="evidence" value="ECO:0007669"/>
    <property type="project" value="UniProtKB-KW"/>
</dbReference>
<feature type="domain" description="ATPase F1/V1/A1 complex alpha/beta subunit N-terminal" evidence="15">
    <location>
        <begin position="538"/>
        <end position="600"/>
    </location>
</feature>
<evidence type="ECO:0000256" key="9">
    <source>
        <dbReference type="ARBA" id="ARBA00023065"/>
    </source>
</evidence>
<sequence>MDTHSPSWFILSQKATANLQQSALIPALLFTSLALLVVLLRWYSRICLAPGKWGVEDYFISVALLLSISMTAVVGAESGLDMAPATDEQSSLHRLSKMLKLIFAHSLLYQLSVNLVKAGFTLQYLRIFSHLQWPRYYCYVLLLLILGATAWGVFGIIFLCNPVNTYWDGRVDGECKNAEHHFLRTGILGIVIDWAIWVLPMPIVGKLKLPRRQKWGLWVVFGLGGFVCIVSILRLTLVQDAARRGNMTASGTHAAVWSTIEVNVAIICASALVMKPLFTKWLPAIVSEQPMSASEDRRQFMRLTGLAMLNGGSVDEMKAREPNARRDTGVGMGPGRRGVESSQVPVRAERRSGPSSSTGFDKTSVRARVVLGTVSLAEAVRGFDVVSGSGRPSTCILWMTSGPPVALSKHLAGMTLWSSLQPAPSPPLMLNRPRLTKRPSLLDLIQKKNISYISTFASSSSLFEDDVEPRTVPLPRSPPPTPHREDVSEPPPPPIALTEDSKQQRKEKQAATMGPKPKKQQEKPQSQQAEGKQPDGQVFSVSGPVIVAENMIGVAMYELVRVGHDNLVGEVIRIDNDKATIQVYEETAGVTVGDPVTRSGQPLSVELGPGLMETIYDGIQRPLKGIADDSNSIYIPRGIDLPALDRKKKWDFTPGSLKVGDHITGGDVFGTVFENSLLSEHKILLPPRARGTITRIAEKGSYTVDEKILEIEFNGTKSEHSMMHRWPVRVPRPSNEKLSSDRPLIVGQRVLDSLFPSVQGGTVCIPGAFGCGKTVISQSLSKFSNSDIIVYVGCGERGNEMAEVLMDFPELTIEVNGKKEPIMKRTTLIANTSNMPVAAREASIYTGSLFFS</sequence>